<feature type="domain" description="TFIIS-type" evidence="5">
    <location>
        <begin position="51"/>
        <end position="72"/>
    </location>
</feature>
<dbReference type="GO" id="GO:0000428">
    <property type="term" value="C:DNA-directed RNA polymerase complex"/>
    <property type="evidence" value="ECO:0007669"/>
    <property type="project" value="UniProtKB-KW"/>
</dbReference>
<evidence type="ECO:0000256" key="1">
    <source>
        <dbReference type="ARBA" id="ARBA00022723"/>
    </source>
</evidence>
<dbReference type="Proteomes" id="UP000008311">
    <property type="component" value="Unassembled WGS sequence"/>
</dbReference>
<dbReference type="InterPro" id="IPR001222">
    <property type="entry name" value="Znf_TFIIS"/>
</dbReference>
<proteinExistence type="predicted"/>
<dbReference type="SUPFAM" id="SSF57783">
    <property type="entry name" value="Zinc beta-ribbon"/>
    <property type="match status" value="1"/>
</dbReference>
<accession>B9RAZ0</accession>
<evidence type="ECO:0000259" key="5">
    <source>
        <dbReference type="Pfam" id="PF01096"/>
    </source>
</evidence>
<dbReference type="Pfam" id="PF01096">
    <property type="entry name" value="Zn_ribbon_TFIIS"/>
    <property type="match status" value="1"/>
</dbReference>
<evidence type="ECO:0000256" key="4">
    <source>
        <dbReference type="SAM" id="MobiDB-lite"/>
    </source>
</evidence>
<evidence type="ECO:0000313" key="6">
    <source>
        <dbReference type="EMBL" id="EEF51967.1"/>
    </source>
</evidence>
<dbReference type="STRING" id="3988.B9RAZ0"/>
<name>B9RAZ0_RICCO</name>
<dbReference type="Gene3D" id="2.20.25.10">
    <property type="match status" value="1"/>
</dbReference>
<evidence type="ECO:0000313" key="7">
    <source>
        <dbReference type="Proteomes" id="UP000008311"/>
    </source>
</evidence>
<keyword evidence="2" id="KW-0863">Zinc-finger</keyword>
<protein>
    <submittedName>
        <fullName evidence="6">DNA-directed RNA polymerase I, putative</fullName>
    </submittedName>
</protein>
<feature type="region of interest" description="Disordered" evidence="4">
    <location>
        <begin position="1"/>
        <end position="21"/>
    </location>
</feature>
<keyword evidence="3" id="KW-0862">Zinc</keyword>
<dbReference type="GO" id="GO:0006351">
    <property type="term" value="P:DNA-templated transcription"/>
    <property type="evidence" value="ECO:0007669"/>
    <property type="project" value="InterPro"/>
</dbReference>
<keyword evidence="6" id="KW-0240">DNA-directed RNA polymerase</keyword>
<dbReference type="EMBL" id="EQ973773">
    <property type="protein sequence ID" value="EEF51967.1"/>
    <property type="molecule type" value="Genomic_DNA"/>
</dbReference>
<dbReference type="GO" id="GO:0008270">
    <property type="term" value="F:zinc ion binding"/>
    <property type="evidence" value="ECO:0007669"/>
    <property type="project" value="UniProtKB-KW"/>
</dbReference>
<gene>
    <name evidence="6" type="ORF">RCOM_1509930</name>
</gene>
<evidence type="ECO:0000256" key="2">
    <source>
        <dbReference type="ARBA" id="ARBA00022771"/>
    </source>
</evidence>
<dbReference type="AlphaFoldDB" id="B9RAZ0"/>
<dbReference type="GO" id="GO:0003676">
    <property type="term" value="F:nucleic acid binding"/>
    <property type="evidence" value="ECO:0007669"/>
    <property type="project" value="InterPro"/>
</dbReference>
<keyword evidence="1" id="KW-0479">Metal-binding</keyword>
<organism evidence="6 7">
    <name type="scientific">Ricinus communis</name>
    <name type="common">Castor bean</name>
    <dbReference type="NCBI Taxonomy" id="3988"/>
    <lineage>
        <taxon>Eukaryota</taxon>
        <taxon>Viridiplantae</taxon>
        <taxon>Streptophyta</taxon>
        <taxon>Embryophyta</taxon>
        <taxon>Tracheophyta</taxon>
        <taxon>Spermatophyta</taxon>
        <taxon>Magnoliopsida</taxon>
        <taxon>eudicotyledons</taxon>
        <taxon>Gunneridae</taxon>
        <taxon>Pentapetalae</taxon>
        <taxon>rosids</taxon>
        <taxon>fabids</taxon>
        <taxon>Malpighiales</taxon>
        <taxon>Euphorbiaceae</taxon>
        <taxon>Acalyphoideae</taxon>
        <taxon>Acalypheae</taxon>
        <taxon>Ricinus</taxon>
    </lineage>
</organism>
<dbReference type="InParanoid" id="B9RAZ0"/>
<keyword evidence="6" id="KW-0804">Transcription</keyword>
<sequence length="75" mass="8399">MEEVVVGIGKYGTSDSSPSLSKDLFGSRTEDMRRDLGISSFEGKIEVKDMEMRSADEGQTTFYHCPKCLHTFSEN</sequence>
<reference evidence="7" key="1">
    <citation type="journal article" date="2010" name="Nat. Biotechnol.">
        <title>Draft genome sequence of the oilseed species Ricinus communis.</title>
        <authorList>
            <person name="Chan A.P."/>
            <person name="Crabtree J."/>
            <person name="Zhao Q."/>
            <person name="Lorenzi H."/>
            <person name="Orvis J."/>
            <person name="Puiu D."/>
            <person name="Melake-Berhan A."/>
            <person name="Jones K.M."/>
            <person name="Redman J."/>
            <person name="Chen G."/>
            <person name="Cahoon E.B."/>
            <person name="Gedil M."/>
            <person name="Stanke M."/>
            <person name="Haas B.J."/>
            <person name="Wortman J.R."/>
            <person name="Fraser-Liggett C.M."/>
            <person name="Ravel J."/>
            <person name="Rabinowicz P.D."/>
        </authorList>
    </citation>
    <scope>NUCLEOTIDE SEQUENCE [LARGE SCALE GENOMIC DNA]</scope>
    <source>
        <strain evidence="7">cv. Hale</strain>
    </source>
</reference>
<evidence type="ECO:0000256" key="3">
    <source>
        <dbReference type="ARBA" id="ARBA00022833"/>
    </source>
</evidence>
<dbReference type="FunCoup" id="B9RAZ0">
    <property type="interactions" value="2422"/>
</dbReference>
<keyword evidence="7" id="KW-1185">Reference proteome</keyword>